<organism evidence="2 3">
    <name type="scientific">Hohenbuehelia grisea</name>
    <dbReference type="NCBI Taxonomy" id="104357"/>
    <lineage>
        <taxon>Eukaryota</taxon>
        <taxon>Fungi</taxon>
        <taxon>Dikarya</taxon>
        <taxon>Basidiomycota</taxon>
        <taxon>Agaricomycotina</taxon>
        <taxon>Agaricomycetes</taxon>
        <taxon>Agaricomycetidae</taxon>
        <taxon>Agaricales</taxon>
        <taxon>Pleurotineae</taxon>
        <taxon>Pleurotaceae</taxon>
        <taxon>Hohenbuehelia</taxon>
    </lineage>
</organism>
<comment type="caution">
    <text evidence="2">The sequence shown here is derived from an EMBL/GenBank/DDBJ whole genome shotgun (WGS) entry which is preliminary data.</text>
</comment>
<evidence type="ECO:0000313" key="3">
    <source>
        <dbReference type="Proteomes" id="UP001556367"/>
    </source>
</evidence>
<evidence type="ECO:0000256" key="1">
    <source>
        <dbReference type="SAM" id="MobiDB-lite"/>
    </source>
</evidence>
<keyword evidence="3" id="KW-1185">Reference proteome</keyword>
<gene>
    <name evidence="2" type="ORF">HGRIS_000076</name>
</gene>
<feature type="compositionally biased region" description="Polar residues" evidence="1">
    <location>
        <begin position="71"/>
        <end position="84"/>
    </location>
</feature>
<feature type="region of interest" description="Disordered" evidence="1">
    <location>
        <begin position="69"/>
        <end position="89"/>
    </location>
</feature>
<name>A0ABR3JRU6_9AGAR</name>
<proteinExistence type="predicted"/>
<dbReference type="Proteomes" id="UP001556367">
    <property type="component" value="Unassembled WGS sequence"/>
</dbReference>
<accession>A0ABR3JRU6</accession>
<sequence>MQQYTYAVNNSVLPTDPSFKESGGEIYVIFVHGGSVTFSPNCDPLPMTIRFGVSSESFLADPDAALASAQLPESDSGVQTSSGSKEAPDYECKVRSLYWSSTCHSSYAKPTLRR</sequence>
<evidence type="ECO:0000313" key="2">
    <source>
        <dbReference type="EMBL" id="KAL0957895.1"/>
    </source>
</evidence>
<dbReference type="EMBL" id="JASNQZ010000004">
    <property type="protein sequence ID" value="KAL0957895.1"/>
    <property type="molecule type" value="Genomic_DNA"/>
</dbReference>
<protein>
    <submittedName>
        <fullName evidence="2">Uncharacterized protein</fullName>
    </submittedName>
</protein>
<reference evidence="3" key="1">
    <citation type="submission" date="2024-06" db="EMBL/GenBank/DDBJ databases">
        <title>Multi-omics analyses provide insights into the biosynthesis of the anticancer antibiotic pleurotin in Hohenbuehelia grisea.</title>
        <authorList>
            <person name="Weaver J.A."/>
            <person name="Alberti F."/>
        </authorList>
    </citation>
    <scope>NUCLEOTIDE SEQUENCE [LARGE SCALE GENOMIC DNA]</scope>
    <source>
        <strain evidence="3">T-177</strain>
    </source>
</reference>